<keyword evidence="1 6" id="KW-0436">Ligase</keyword>
<keyword evidence="5" id="KW-0030">Aminoacyl-tRNA synthetase</keyword>
<dbReference type="EMBL" id="QWDN01000617">
    <property type="protein sequence ID" value="TEB41054.1"/>
    <property type="molecule type" value="Genomic_DNA"/>
</dbReference>
<keyword evidence="2" id="KW-0547">Nucleotide-binding</keyword>
<accession>A0A4Y7U473</accession>
<evidence type="ECO:0000256" key="3">
    <source>
        <dbReference type="ARBA" id="ARBA00022840"/>
    </source>
</evidence>
<dbReference type="SUPFAM" id="SSF50677">
    <property type="entry name" value="ValRS/IleRS/LeuRS editing domain"/>
    <property type="match status" value="1"/>
</dbReference>
<protein>
    <submittedName>
        <fullName evidence="6">Isoleucine--tRNA ligase</fullName>
    </submittedName>
</protein>
<evidence type="ECO:0000256" key="4">
    <source>
        <dbReference type="ARBA" id="ARBA00022917"/>
    </source>
</evidence>
<evidence type="ECO:0000256" key="5">
    <source>
        <dbReference type="ARBA" id="ARBA00023146"/>
    </source>
</evidence>
<evidence type="ECO:0000313" key="6">
    <source>
        <dbReference type="EMBL" id="TEB41054.1"/>
    </source>
</evidence>
<evidence type="ECO:0000256" key="1">
    <source>
        <dbReference type="ARBA" id="ARBA00022598"/>
    </source>
</evidence>
<dbReference type="GO" id="GO:0005524">
    <property type="term" value="F:ATP binding"/>
    <property type="evidence" value="ECO:0007669"/>
    <property type="project" value="UniProtKB-KW"/>
</dbReference>
<evidence type="ECO:0000256" key="2">
    <source>
        <dbReference type="ARBA" id="ARBA00022741"/>
    </source>
</evidence>
<dbReference type="AlphaFoldDB" id="A0A4Y7U473"/>
<proteinExistence type="predicted"/>
<dbReference type="GO" id="GO:0006428">
    <property type="term" value="P:isoleucyl-tRNA aminoacylation"/>
    <property type="evidence" value="ECO:0007669"/>
    <property type="project" value="TreeGrafter"/>
</dbReference>
<dbReference type="Proteomes" id="UP000298340">
    <property type="component" value="Unassembled WGS sequence"/>
</dbReference>
<keyword evidence="4" id="KW-0648">Protein biosynthesis</keyword>
<name>A0A4Y7U473_9FLAO</name>
<sequence length="126" mass="14049">GAYRDVTDTTIVAQFKTLPETLPSFLQGFGEIHILAWTTTPWTLPSNTALTVGPKIDYVLVKTFNQYTFEPVNVVLAKNLVGKQFGKGFFASEDDADFDKVKNGDKQLPYKILAEAKGTDLVEIRY</sequence>
<dbReference type="PANTHER" id="PTHR42780:SF1">
    <property type="entry name" value="ISOLEUCINE--TRNA LIGASE, CYTOPLASMIC"/>
    <property type="match status" value="1"/>
</dbReference>
<reference evidence="6 7" key="1">
    <citation type="journal article" date="2018" name="Syst. Appl. Microbiol.">
        <title>Flavobacterium circumlabens sp. nov. and Flavobacterium cupreum sp. nov., two psychrotrophic species isolated from Antarctic environmental samples.</title>
        <authorList>
            <person name="Kralova S."/>
            <person name="Busse H.J."/>
            <person name="Svec P."/>
            <person name="Maslanova I."/>
            <person name="Stankova E."/>
            <person name="Bartak M."/>
            <person name="Sedlacek I."/>
        </authorList>
    </citation>
    <scope>NUCLEOTIDE SEQUENCE [LARGE SCALE GENOMIC DNA]</scope>
    <source>
        <strain evidence="6 7">CCM 8828</strain>
    </source>
</reference>
<evidence type="ECO:0000313" key="7">
    <source>
        <dbReference type="Proteomes" id="UP000298340"/>
    </source>
</evidence>
<dbReference type="GO" id="GO:0002161">
    <property type="term" value="F:aminoacyl-tRNA deacylase activity"/>
    <property type="evidence" value="ECO:0007669"/>
    <property type="project" value="InterPro"/>
</dbReference>
<dbReference type="InterPro" id="IPR009008">
    <property type="entry name" value="Val/Leu/Ile-tRNA-synth_edit"/>
</dbReference>
<keyword evidence="3" id="KW-0067">ATP-binding</keyword>
<comment type="caution">
    <text evidence="6">The sequence shown here is derived from an EMBL/GenBank/DDBJ whole genome shotgun (WGS) entry which is preliminary data.</text>
</comment>
<feature type="non-terminal residue" evidence="6">
    <location>
        <position position="1"/>
    </location>
</feature>
<organism evidence="6 7">
    <name type="scientific">Flavobacterium circumlabens</name>
    <dbReference type="NCBI Taxonomy" id="2133765"/>
    <lineage>
        <taxon>Bacteria</taxon>
        <taxon>Pseudomonadati</taxon>
        <taxon>Bacteroidota</taxon>
        <taxon>Flavobacteriia</taxon>
        <taxon>Flavobacteriales</taxon>
        <taxon>Flavobacteriaceae</taxon>
        <taxon>Flavobacterium</taxon>
    </lineage>
</organism>
<dbReference type="GO" id="GO:0004822">
    <property type="term" value="F:isoleucine-tRNA ligase activity"/>
    <property type="evidence" value="ECO:0007669"/>
    <property type="project" value="InterPro"/>
</dbReference>
<gene>
    <name evidence="6" type="ORF">D0809_27480</name>
</gene>
<dbReference type="InterPro" id="IPR023586">
    <property type="entry name" value="Ile-tRNA-ligase_type2"/>
</dbReference>
<dbReference type="PANTHER" id="PTHR42780">
    <property type="entry name" value="SOLEUCYL-TRNA SYNTHETASE"/>
    <property type="match status" value="1"/>
</dbReference>
<dbReference type="Gene3D" id="3.90.740.10">
    <property type="entry name" value="Valyl/Leucyl/Isoleucyl-tRNA synthetase, editing domain"/>
    <property type="match status" value="1"/>
</dbReference>
<feature type="non-terminal residue" evidence="6">
    <location>
        <position position="126"/>
    </location>
</feature>